<evidence type="ECO:0008006" key="4">
    <source>
        <dbReference type="Google" id="ProtNLM"/>
    </source>
</evidence>
<accession>A0ABQ8FV53</accession>
<name>A0ABQ8FV53_9PEZI</name>
<evidence type="ECO:0000313" key="2">
    <source>
        <dbReference type="EMBL" id="KAH7028587.1"/>
    </source>
</evidence>
<proteinExistence type="predicted"/>
<dbReference type="EMBL" id="JAGTJR010000048">
    <property type="protein sequence ID" value="KAH7028587.1"/>
    <property type="molecule type" value="Genomic_DNA"/>
</dbReference>
<evidence type="ECO:0000256" key="1">
    <source>
        <dbReference type="SAM" id="SignalP"/>
    </source>
</evidence>
<feature type="chain" id="PRO_5045757352" description="Secreted protein" evidence="1">
    <location>
        <begin position="32"/>
        <end position="87"/>
    </location>
</feature>
<protein>
    <recommendedName>
        <fullName evidence="4">Secreted protein</fullName>
    </recommendedName>
</protein>
<sequence length="87" mass="9392">MLPRVEALHSRSFSAPLASVLLYYHAALVTASPVPPARQPASPPAIQPFVLHLHVPRRPESIPSHAYPSAQRALAAAHHLREVISAP</sequence>
<dbReference type="Proteomes" id="UP000774617">
    <property type="component" value="Unassembled WGS sequence"/>
</dbReference>
<keyword evidence="3" id="KW-1185">Reference proteome</keyword>
<organism evidence="2 3">
    <name type="scientific">Macrophomina phaseolina</name>
    <dbReference type="NCBI Taxonomy" id="35725"/>
    <lineage>
        <taxon>Eukaryota</taxon>
        <taxon>Fungi</taxon>
        <taxon>Dikarya</taxon>
        <taxon>Ascomycota</taxon>
        <taxon>Pezizomycotina</taxon>
        <taxon>Dothideomycetes</taxon>
        <taxon>Dothideomycetes incertae sedis</taxon>
        <taxon>Botryosphaeriales</taxon>
        <taxon>Botryosphaeriaceae</taxon>
        <taxon>Macrophomina</taxon>
    </lineage>
</organism>
<keyword evidence="1" id="KW-0732">Signal</keyword>
<evidence type="ECO:0000313" key="3">
    <source>
        <dbReference type="Proteomes" id="UP000774617"/>
    </source>
</evidence>
<reference evidence="2 3" key="1">
    <citation type="journal article" date="2021" name="Nat. Commun.">
        <title>Genetic determinants of endophytism in the Arabidopsis root mycobiome.</title>
        <authorList>
            <person name="Mesny F."/>
            <person name="Miyauchi S."/>
            <person name="Thiergart T."/>
            <person name="Pickel B."/>
            <person name="Atanasova L."/>
            <person name="Karlsson M."/>
            <person name="Huettel B."/>
            <person name="Barry K.W."/>
            <person name="Haridas S."/>
            <person name="Chen C."/>
            <person name="Bauer D."/>
            <person name="Andreopoulos W."/>
            <person name="Pangilinan J."/>
            <person name="LaButti K."/>
            <person name="Riley R."/>
            <person name="Lipzen A."/>
            <person name="Clum A."/>
            <person name="Drula E."/>
            <person name="Henrissat B."/>
            <person name="Kohler A."/>
            <person name="Grigoriev I.V."/>
            <person name="Martin F.M."/>
            <person name="Hacquard S."/>
        </authorList>
    </citation>
    <scope>NUCLEOTIDE SEQUENCE [LARGE SCALE GENOMIC DNA]</scope>
    <source>
        <strain evidence="2 3">MPI-SDFR-AT-0080</strain>
    </source>
</reference>
<feature type="signal peptide" evidence="1">
    <location>
        <begin position="1"/>
        <end position="31"/>
    </location>
</feature>
<comment type="caution">
    <text evidence="2">The sequence shown here is derived from an EMBL/GenBank/DDBJ whole genome shotgun (WGS) entry which is preliminary data.</text>
</comment>
<gene>
    <name evidence="2" type="ORF">B0J12DRAFT_683081</name>
</gene>